<reference evidence="2 3" key="1">
    <citation type="journal article" date="2022" name="Allergy">
        <title>Genome assembly and annotation of Periplaneta americana reveal a comprehensive cockroach allergen profile.</title>
        <authorList>
            <person name="Wang L."/>
            <person name="Xiong Q."/>
            <person name="Saelim N."/>
            <person name="Wang L."/>
            <person name="Nong W."/>
            <person name="Wan A.T."/>
            <person name="Shi M."/>
            <person name="Liu X."/>
            <person name="Cao Q."/>
            <person name="Hui J.H.L."/>
            <person name="Sookrung N."/>
            <person name="Leung T.F."/>
            <person name="Tungtrongchitr A."/>
            <person name="Tsui S.K.W."/>
        </authorList>
    </citation>
    <scope>NUCLEOTIDE SEQUENCE [LARGE SCALE GENOMIC DNA]</scope>
    <source>
        <strain evidence="2">PWHHKU_190912</strain>
    </source>
</reference>
<dbReference type="EMBL" id="JAJSOF020000003">
    <property type="protein sequence ID" value="KAJ4449336.1"/>
    <property type="molecule type" value="Genomic_DNA"/>
</dbReference>
<keyword evidence="3" id="KW-1185">Reference proteome</keyword>
<sequence length="123" mass="14027">MSESRNAYRVLVGRPEGIRLLGSRDLEVLDLQNDSLLKADCEGLLGIKIFEKISSTTYPLLRQFASKIMSMYSSTYQCEQLFSKMKFIKSSHRSRLSDAHLLAQLKTACTDINPNFEEIAFEK</sequence>
<dbReference type="PANTHER" id="PTHR45913">
    <property type="entry name" value="EPM2A-INTERACTING PROTEIN 1"/>
    <property type="match status" value="1"/>
</dbReference>
<dbReference type="InterPro" id="IPR008906">
    <property type="entry name" value="HATC_C_dom"/>
</dbReference>
<evidence type="ECO:0000259" key="1">
    <source>
        <dbReference type="Pfam" id="PF05699"/>
    </source>
</evidence>
<name>A0ABQ8TRK4_PERAM</name>
<feature type="domain" description="HAT C-terminal dimerisation" evidence="1">
    <location>
        <begin position="50"/>
        <end position="104"/>
    </location>
</feature>
<comment type="caution">
    <text evidence="2">The sequence shown here is derived from an EMBL/GenBank/DDBJ whole genome shotgun (WGS) entry which is preliminary data.</text>
</comment>
<dbReference type="InterPro" id="IPR012337">
    <property type="entry name" value="RNaseH-like_sf"/>
</dbReference>
<organism evidence="2 3">
    <name type="scientific">Periplaneta americana</name>
    <name type="common">American cockroach</name>
    <name type="synonym">Blatta americana</name>
    <dbReference type="NCBI Taxonomy" id="6978"/>
    <lineage>
        <taxon>Eukaryota</taxon>
        <taxon>Metazoa</taxon>
        <taxon>Ecdysozoa</taxon>
        <taxon>Arthropoda</taxon>
        <taxon>Hexapoda</taxon>
        <taxon>Insecta</taxon>
        <taxon>Pterygota</taxon>
        <taxon>Neoptera</taxon>
        <taxon>Polyneoptera</taxon>
        <taxon>Dictyoptera</taxon>
        <taxon>Blattodea</taxon>
        <taxon>Blattoidea</taxon>
        <taxon>Blattidae</taxon>
        <taxon>Blattinae</taxon>
        <taxon>Periplaneta</taxon>
    </lineage>
</organism>
<dbReference type="PANTHER" id="PTHR45913:SF5">
    <property type="entry name" value="GENERAL TRANSCRIPTION FACTOR II-I REPEAT DOMAIN-CONTAINING PROTEIN 2A-LIKE PROTEIN"/>
    <property type="match status" value="1"/>
</dbReference>
<dbReference type="SUPFAM" id="SSF53098">
    <property type="entry name" value="Ribonuclease H-like"/>
    <property type="match status" value="1"/>
</dbReference>
<evidence type="ECO:0000313" key="3">
    <source>
        <dbReference type="Proteomes" id="UP001148838"/>
    </source>
</evidence>
<accession>A0ABQ8TRK4</accession>
<dbReference type="Proteomes" id="UP001148838">
    <property type="component" value="Unassembled WGS sequence"/>
</dbReference>
<evidence type="ECO:0000313" key="2">
    <source>
        <dbReference type="EMBL" id="KAJ4449336.1"/>
    </source>
</evidence>
<protein>
    <recommendedName>
        <fullName evidence="1">HAT C-terminal dimerisation domain-containing protein</fullName>
    </recommendedName>
</protein>
<proteinExistence type="predicted"/>
<dbReference type="Pfam" id="PF05699">
    <property type="entry name" value="Dimer_Tnp_hAT"/>
    <property type="match status" value="1"/>
</dbReference>
<gene>
    <name evidence="2" type="ORF">ANN_00734</name>
</gene>